<keyword evidence="3" id="KW-1185">Reference proteome</keyword>
<organism evidence="2 3">
    <name type="scientific">Collybiopsis confluens</name>
    <dbReference type="NCBI Taxonomy" id="2823264"/>
    <lineage>
        <taxon>Eukaryota</taxon>
        <taxon>Fungi</taxon>
        <taxon>Dikarya</taxon>
        <taxon>Basidiomycota</taxon>
        <taxon>Agaricomycotina</taxon>
        <taxon>Agaricomycetes</taxon>
        <taxon>Agaricomycetidae</taxon>
        <taxon>Agaricales</taxon>
        <taxon>Marasmiineae</taxon>
        <taxon>Omphalotaceae</taxon>
        <taxon>Collybiopsis</taxon>
    </lineage>
</organism>
<sequence length="298" mass="33339">MSCTLYASPSLPKSHRAVAGKYFSLEASKLPLHVRALSTSTNSSTSIESSMTSSDVDSFSSASSAPYDPRRRISALTNEMPSSNWKTPTHSMSKPKSSAKTSTEHILVRARNANIPALERYHLKKNVAIASRRQAQRDSDSDYEEYRSSICQQPKKQKRKSIEQIKAEERRMLNRKAKLENDPLLDPTKMCPSQVWCIPCKKNILIDSRRQYYATLWFKHRGKRHPGVPSKRSSVPKSDVDLDMDVEMEPEPCKKAIKSPVALAVPLIDDAFATNILADMYSKAQGLRLLSLAAEALG</sequence>
<protein>
    <submittedName>
        <fullName evidence="2">Uncharacterized protein</fullName>
    </submittedName>
</protein>
<feature type="compositionally biased region" description="Basic and acidic residues" evidence="1">
    <location>
        <begin position="135"/>
        <end position="147"/>
    </location>
</feature>
<accession>A0A8H5HZF1</accession>
<dbReference type="OrthoDB" id="2855464at2759"/>
<feature type="compositionally biased region" description="Polar residues" evidence="1">
    <location>
        <begin position="75"/>
        <end position="101"/>
    </location>
</feature>
<feature type="region of interest" description="Disordered" evidence="1">
    <location>
        <begin position="39"/>
        <end position="103"/>
    </location>
</feature>
<dbReference type="Proteomes" id="UP000518752">
    <property type="component" value="Unassembled WGS sequence"/>
</dbReference>
<reference evidence="2 3" key="1">
    <citation type="journal article" date="2020" name="ISME J.">
        <title>Uncovering the hidden diversity of litter-decomposition mechanisms in mushroom-forming fungi.</title>
        <authorList>
            <person name="Floudas D."/>
            <person name="Bentzer J."/>
            <person name="Ahren D."/>
            <person name="Johansson T."/>
            <person name="Persson P."/>
            <person name="Tunlid A."/>
        </authorList>
    </citation>
    <scope>NUCLEOTIDE SEQUENCE [LARGE SCALE GENOMIC DNA]</scope>
    <source>
        <strain evidence="2 3">CBS 406.79</strain>
    </source>
</reference>
<feature type="region of interest" description="Disordered" evidence="1">
    <location>
        <begin position="131"/>
        <end position="161"/>
    </location>
</feature>
<name>A0A8H5HZF1_9AGAR</name>
<gene>
    <name evidence="2" type="ORF">D9757_001421</name>
</gene>
<evidence type="ECO:0000256" key="1">
    <source>
        <dbReference type="SAM" id="MobiDB-lite"/>
    </source>
</evidence>
<proteinExistence type="predicted"/>
<comment type="caution">
    <text evidence="2">The sequence shown here is derived from an EMBL/GenBank/DDBJ whole genome shotgun (WGS) entry which is preliminary data.</text>
</comment>
<dbReference type="EMBL" id="JAACJN010000006">
    <property type="protein sequence ID" value="KAF5392218.1"/>
    <property type="molecule type" value="Genomic_DNA"/>
</dbReference>
<feature type="compositionally biased region" description="Low complexity" evidence="1">
    <location>
        <begin position="39"/>
        <end position="64"/>
    </location>
</feature>
<dbReference type="AlphaFoldDB" id="A0A8H5HZF1"/>
<evidence type="ECO:0000313" key="2">
    <source>
        <dbReference type="EMBL" id="KAF5392218.1"/>
    </source>
</evidence>
<evidence type="ECO:0000313" key="3">
    <source>
        <dbReference type="Proteomes" id="UP000518752"/>
    </source>
</evidence>